<dbReference type="InterPro" id="IPR008634">
    <property type="entry name" value="Gas-vesicle_GvpO"/>
</dbReference>
<feature type="compositionally biased region" description="Basic and acidic residues" evidence="1">
    <location>
        <begin position="1"/>
        <end position="14"/>
    </location>
</feature>
<dbReference type="GO" id="GO:0031412">
    <property type="term" value="P:gas vesicle organization"/>
    <property type="evidence" value="ECO:0007669"/>
    <property type="project" value="InterPro"/>
</dbReference>
<dbReference type="EMBL" id="RKQG01000001">
    <property type="protein sequence ID" value="RPE36649.1"/>
    <property type="molecule type" value="Genomic_DNA"/>
</dbReference>
<comment type="caution">
    <text evidence="2">The sequence shown here is derived from an EMBL/GenBank/DDBJ whole genome shotgun (WGS) entry which is preliminary data.</text>
</comment>
<evidence type="ECO:0000256" key="1">
    <source>
        <dbReference type="SAM" id="MobiDB-lite"/>
    </source>
</evidence>
<evidence type="ECO:0000313" key="3">
    <source>
        <dbReference type="Proteomes" id="UP000266906"/>
    </source>
</evidence>
<dbReference type="RefSeq" id="WP_123819589.1">
    <property type="nucleotide sequence ID" value="NZ_RKQG01000001.1"/>
</dbReference>
<reference evidence="2 3" key="1">
    <citation type="submission" date="2018-11" db="EMBL/GenBank/DDBJ databases">
        <title>Sequencing the genomes of 1000 actinobacteria strains.</title>
        <authorList>
            <person name="Klenk H.-P."/>
        </authorList>
    </citation>
    <scope>NUCLEOTIDE SEQUENCE [LARGE SCALE GENOMIC DNA]</scope>
    <source>
        <strain evidence="2 3">DSM 44781</strain>
    </source>
</reference>
<sequence length="173" mass="19193">MPEPAARKPRDRTTRSPSSTAAPRRRTARDPEAEARPRRRPAAADDREREAPPGEDEAPGDTGRTRSRGSGSDRSDRPDRSEDDGIGAAEAAGRAAAQVRAMTGRSPEGVTSVERTEDGWRIGVEVVESHRIPDSTDILALYRVDLDHDGDLRSYRRESRYHRGRFPDQEDPP</sequence>
<feature type="compositionally biased region" description="Basic and acidic residues" evidence="1">
    <location>
        <begin position="28"/>
        <end position="52"/>
    </location>
</feature>
<proteinExistence type="predicted"/>
<dbReference type="Pfam" id="PF05800">
    <property type="entry name" value="GvpO"/>
    <property type="match status" value="1"/>
</dbReference>
<feature type="compositionally biased region" description="Low complexity" evidence="1">
    <location>
        <begin position="87"/>
        <end position="101"/>
    </location>
</feature>
<accession>A0A3N4S0B9</accession>
<dbReference type="AlphaFoldDB" id="A0A3N4S0B9"/>
<organism evidence="2 3">
    <name type="scientific">Kitasatospora cineracea</name>
    <dbReference type="NCBI Taxonomy" id="88074"/>
    <lineage>
        <taxon>Bacteria</taxon>
        <taxon>Bacillati</taxon>
        <taxon>Actinomycetota</taxon>
        <taxon>Actinomycetes</taxon>
        <taxon>Kitasatosporales</taxon>
        <taxon>Streptomycetaceae</taxon>
        <taxon>Kitasatospora</taxon>
    </lineage>
</organism>
<feature type="compositionally biased region" description="Basic and acidic residues" evidence="1">
    <location>
        <begin position="71"/>
        <end position="80"/>
    </location>
</feature>
<dbReference type="Proteomes" id="UP000266906">
    <property type="component" value="Unassembled WGS sequence"/>
</dbReference>
<gene>
    <name evidence="2" type="ORF">EDD38_5026</name>
</gene>
<keyword evidence="3" id="KW-1185">Reference proteome</keyword>
<evidence type="ECO:0000313" key="2">
    <source>
        <dbReference type="EMBL" id="RPE36649.1"/>
    </source>
</evidence>
<protein>
    <submittedName>
        <fullName evidence="2">Gas vesicle protein GvpO</fullName>
    </submittedName>
</protein>
<name>A0A3N4S0B9_9ACTN</name>
<feature type="region of interest" description="Disordered" evidence="1">
    <location>
        <begin position="1"/>
        <end position="114"/>
    </location>
</feature>